<accession>A0A0F6AS24</accession>
<reference evidence="1 2" key="1">
    <citation type="journal article" date="2008" name="PLoS ONE">
        <title>Genome sequence of Brucella abortus vaccine strain S19 compared to virulent strains yields candidate virulence genes.</title>
        <authorList>
            <person name="Crasta O.R."/>
            <person name="Folkerts O."/>
            <person name="Fei Z."/>
            <person name="Mane S.P."/>
            <person name="Evans C."/>
            <person name="Martino-Catt S."/>
            <person name="Bricker B."/>
            <person name="Yu G."/>
            <person name="Du L."/>
            <person name="Sobral B.W."/>
        </authorList>
    </citation>
    <scope>NUCLEOTIDE SEQUENCE [LARGE SCALE GENOMIC DNA]</scope>
    <source>
        <strain evidence="1 2">S19</strain>
    </source>
</reference>
<dbReference type="AlphaFoldDB" id="A0A0F6AS24"/>
<gene>
    <name evidence="1" type="ordered locus">BAbS19_I15460</name>
</gene>
<dbReference type="EMBL" id="CP000887">
    <property type="protein sequence ID" value="ACD73030.1"/>
    <property type="molecule type" value="Genomic_DNA"/>
</dbReference>
<sequence length="42" mass="4940">MLGFLFDGDAEVHFFRNDFHGVGCIIGWPPFFAFPLEERFLF</sequence>
<proteinExistence type="predicted"/>
<evidence type="ECO:0000313" key="1">
    <source>
        <dbReference type="EMBL" id="ACD73030.1"/>
    </source>
</evidence>
<organism evidence="1 2">
    <name type="scientific">Brucella abortus (strain S19)</name>
    <dbReference type="NCBI Taxonomy" id="430066"/>
    <lineage>
        <taxon>Bacteria</taxon>
        <taxon>Pseudomonadati</taxon>
        <taxon>Pseudomonadota</taxon>
        <taxon>Alphaproteobacteria</taxon>
        <taxon>Hyphomicrobiales</taxon>
        <taxon>Brucellaceae</taxon>
        <taxon>Brucella/Ochrobactrum group</taxon>
        <taxon>Brucella</taxon>
    </lineage>
</organism>
<evidence type="ECO:0000313" key="2">
    <source>
        <dbReference type="Proteomes" id="UP000002565"/>
    </source>
</evidence>
<name>A0A0F6AS24_BRUA1</name>
<protein>
    <submittedName>
        <fullName evidence="1">Uncharacterized protein</fullName>
    </submittedName>
</protein>
<dbReference type="Proteomes" id="UP000002565">
    <property type="component" value="Chromosome 1"/>
</dbReference>
<dbReference type="KEGG" id="bmc:BAbS19_I15460"/>
<dbReference type="HOGENOM" id="CLU_3248229_0_0_5"/>